<dbReference type="STRING" id="1194090.SAMN05443144_101350"/>
<sequence>MEYSVRKRFASLLSFNAAATLWCAAFILAGCGGGDELNHSDNSPADTGPVSVTAGDNTITITSDTYDLTGMPVAAQWEGEVPSCMESDGQVVPVQSRSDGDRTQLWLPADVPAGESRTYEPSSQTNCGTSDFEWQEVDSDRSRLLVDGQPAVEYVHPEFDLSRYKETMKPYHHVYAPDGSQLITKGDVDGLYPHHRGIFYGYRDIRFKDDTVSTWSSDGDNLEGTQHLRILEQWAGPLFGGHQAAIDWRDGEGEVFAEEVRTLRLYPRSDGTMVIDVESRLSSNVGPVTLDGDLQHAGLQFRAAQYVADHTEQSRYLRPQQWSDHPADEELNDTEERLDEPWNAFQFVVEDQSYTVGYLSHPDNPPGGQMSERLYGRFGEFIPGVVIDEDEPLRLQYRFVIAEGHDIDRQQMEAEYAAYAASP</sequence>
<dbReference type="EMBL" id="FQUS01000001">
    <property type="protein sequence ID" value="SHE46353.1"/>
    <property type="molecule type" value="Genomic_DNA"/>
</dbReference>
<reference evidence="2 3" key="1">
    <citation type="submission" date="2016-11" db="EMBL/GenBank/DDBJ databases">
        <authorList>
            <person name="Jaros S."/>
            <person name="Januszkiewicz K."/>
            <person name="Wedrychowicz H."/>
        </authorList>
    </citation>
    <scope>NUCLEOTIDE SEQUENCE [LARGE SCALE GENOMIC DNA]</scope>
    <source>
        <strain evidence="2 3">DSM 21986</strain>
    </source>
</reference>
<evidence type="ECO:0000313" key="3">
    <source>
        <dbReference type="Proteomes" id="UP000184041"/>
    </source>
</evidence>
<name>A0A1M4TPI5_9BACT</name>
<feature type="chain" id="PRO_5012928618" evidence="1">
    <location>
        <begin position="30"/>
        <end position="423"/>
    </location>
</feature>
<feature type="signal peptide" evidence="1">
    <location>
        <begin position="1"/>
        <end position="29"/>
    </location>
</feature>
<dbReference type="Pfam" id="PF14100">
    <property type="entry name" value="DUF6807"/>
    <property type="match status" value="1"/>
</dbReference>
<dbReference type="Proteomes" id="UP000184041">
    <property type="component" value="Unassembled WGS sequence"/>
</dbReference>
<dbReference type="RefSeq" id="WP_073059074.1">
    <property type="nucleotide sequence ID" value="NZ_FQUS01000001.1"/>
</dbReference>
<accession>A0A1M4TPI5</accession>
<proteinExistence type="predicted"/>
<dbReference type="AlphaFoldDB" id="A0A1M4TPI5"/>
<evidence type="ECO:0000313" key="2">
    <source>
        <dbReference type="EMBL" id="SHE46353.1"/>
    </source>
</evidence>
<dbReference type="InterPro" id="IPR029475">
    <property type="entry name" value="DUF6807"/>
</dbReference>
<gene>
    <name evidence="2" type="ORF">SAMN05443144_101350</name>
</gene>
<protein>
    <submittedName>
        <fullName evidence="2">Methane oxygenase PmoA</fullName>
    </submittedName>
</protein>
<dbReference type="OrthoDB" id="1524016at2"/>
<dbReference type="PROSITE" id="PS51257">
    <property type="entry name" value="PROKAR_LIPOPROTEIN"/>
    <property type="match status" value="1"/>
</dbReference>
<evidence type="ECO:0000256" key="1">
    <source>
        <dbReference type="SAM" id="SignalP"/>
    </source>
</evidence>
<keyword evidence="3" id="KW-1185">Reference proteome</keyword>
<organism evidence="2 3">
    <name type="scientific">Fodinibius roseus</name>
    <dbReference type="NCBI Taxonomy" id="1194090"/>
    <lineage>
        <taxon>Bacteria</taxon>
        <taxon>Pseudomonadati</taxon>
        <taxon>Balneolota</taxon>
        <taxon>Balneolia</taxon>
        <taxon>Balneolales</taxon>
        <taxon>Balneolaceae</taxon>
        <taxon>Fodinibius</taxon>
    </lineage>
</organism>
<keyword evidence="1" id="KW-0732">Signal</keyword>